<evidence type="ECO:0000256" key="2">
    <source>
        <dbReference type="ARBA" id="ARBA00007706"/>
    </source>
</evidence>
<dbReference type="PANTHER" id="PTHR10896">
    <property type="entry name" value="GALACTOSYLGALACTOSYLXYLOSYLPROTEIN 3-BETA-GLUCURONOSYLTRANSFERASE BETA-1,3-GLUCURONYLTRANSFERASE"/>
    <property type="match status" value="1"/>
</dbReference>
<organism evidence="14 15">
    <name type="scientific">Protopolystoma xenopodis</name>
    <dbReference type="NCBI Taxonomy" id="117903"/>
    <lineage>
        <taxon>Eukaryota</taxon>
        <taxon>Metazoa</taxon>
        <taxon>Spiralia</taxon>
        <taxon>Lophotrochozoa</taxon>
        <taxon>Platyhelminthes</taxon>
        <taxon>Monogenea</taxon>
        <taxon>Polyopisthocotylea</taxon>
        <taxon>Polystomatidea</taxon>
        <taxon>Polystomatidae</taxon>
        <taxon>Protopolystoma</taxon>
    </lineage>
</organism>
<evidence type="ECO:0000256" key="4">
    <source>
        <dbReference type="ARBA" id="ARBA00022679"/>
    </source>
</evidence>
<comment type="similarity">
    <text evidence="2 13">Belongs to the glycosyltransferase 43 family.</text>
</comment>
<comment type="cofactor">
    <cofactor evidence="13">
        <name>Mn(2+)</name>
        <dbReference type="ChEBI" id="CHEBI:29035"/>
    </cofactor>
</comment>
<dbReference type="EC" id="2.4.1.135" evidence="3 13"/>
<dbReference type="GO" id="GO:0050650">
    <property type="term" value="P:chondroitin sulfate proteoglycan biosynthetic process"/>
    <property type="evidence" value="ECO:0007669"/>
    <property type="project" value="TreeGrafter"/>
</dbReference>
<evidence type="ECO:0000256" key="11">
    <source>
        <dbReference type="PIRSR" id="PIRSR605027-1"/>
    </source>
</evidence>
<keyword evidence="8" id="KW-0472">Membrane</keyword>
<dbReference type="SUPFAM" id="SSF53448">
    <property type="entry name" value="Nucleotide-diphospho-sugar transferases"/>
    <property type="match status" value="1"/>
</dbReference>
<keyword evidence="13" id="KW-0333">Golgi apparatus</keyword>
<dbReference type="GO" id="GO:0046872">
    <property type="term" value="F:metal ion binding"/>
    <property type="evidence" value="ECO:0007669"/>
    <property type="project" value="UniProtKB-KW"/>
</dbReference>
<feature type="site" description="Interaction with galactose moiety of substrate glycoprotein" evidence="12">
    <location>
        <position position="21"/>
    </location>
</feature>
<dbReference type="PANTHER" id="PTHR10896:SF65">
    <property type="entry name" value="GALACTOSYLGALACTOSYLXYLOSYLPROTEIN 3-BETA-GLUCURONOSYLTRANSFERASE 3"/>
    <property type="match status" value="1"/>
</dbReference>
<evidence type="ECO:0000256" key="3">
    <source>
        <dbReference type="ARBA" id="ARBA00012641"/>
    </source>
</evidence>
<evidence type="ECO:0000256" key="6">
    <source>
        <dbReference type="ARBA" id="ARBA00022968"/>
    </source>
</evidence>
<keyword evidence="13" id="KW-0464">Manganese</keyword>
<evidence type="ECO:0000313" key="14">
    <source>
        <dbReference type="EMBL" id="VEL21867.1"/>
    </source>
</evidence>
<evidence type="ECO:0000256" key="7">
    <source>
        <dbReference type="ARBA" id="ARBA00022989"/>
    </source>
</evidence>
<evidence type="ECO:0000256" key="8">
    <source>
        <dbReference type="ARBA" id="ARBA00023136"/>
    </source>
</evidence>
<evidence type="ECO:0000256" key="5">
    <source>
        <dbReference type="ARBA" id="ARBA00022692"/>
    </source>
</evidence>
<dbReference type="UniPathway" id="UPA00378"/>
<dbReference type="OrthoDB" id="675023at2759"/>
<comment type="caution">
    <text evidence="14">The sequence shown here is derived from an EMBL/GenBank/DDBJ whole genome shotgun (WGS) entry which is preliminary data.</text>
</comment>
<dbReference type="Pfam" id="PF03360">
    <property type="entry name" value="Glyco_transf_43"/>
    <property type="match status" value="1"/>
</dbReference>
<comment type="pathway">
    <text evidence="13">Protein modification; protein glycosylation.</text>
</comment>
<keyword evidence="15" id="KW-1185">Reference proteome</keyword>
<keyword evidence="5" id="KW-0812">Transmembrane</keyword>
<evidence type="ECO:0000256" key="12">
    <source>
        <dbReference type="PIRSR" id="PIRSR605027-4"/>
    </source>
</evidence>
<keyword evidence="9" id="KW-0325">Glycoprotein</keyword>
<keyword evidence="13" id="KW-0479">Metal-binding</keyword>
<feature type="active site" description="Proton donor/acceptor" evidence="11">
    <location>
        <position position="76"/>
    </location>
</feature>
<keyword evidence="4 13" id="KW-0808">Transferase</keyword>
<protein>
    <recommendedName>
        <fullName evidence="3 13">Galactosylgalactosylxylosylprotein 3-beta-glucuronosyltransferase</fullName>
        <ecNumber evidence="3 13">2.4.1.135</ecNumber>
    </recommendedName>
</protein>
<dbReference type="GO" id="GO:0015018">
    <property type="term" value="F:galactosylgalactosylxylosylprotein 3-beta-glucuronosyltransferase activity"/>
    <property type="evidence" value="ECO:0007669"/>
    <property type="project" value="UniProtKB-UniRule"/>
</dbReference>
<dbReference type="GO" id="GO:0000139">
    <property type="term" value="C:Golgi membrane"/>
    <property type="evidence" value="ECO:0007669"/>
    <property type="project" value="UniProtKB-SubCell"/>
</dbReference>
<evidence type="ECO:0000256" key="13">
    <source>
        <dbReference type="RuleBase" id="RU363127"/>
    </source>
</evidence>
<dbReference type="InterPro" id="IPR029044">
    <property type="entry name" value="Nucleotide-diphossugar_trans"/>
</dbReference>
<dbReference type="EMBL" id="CAAALY010053504">
    <property type="protein sequence ID" value="VEL21867.1"/>
    <property type="molecule type" value="Genomic_DNA"/>
</dbReference>
<keyword evidence="6 13" id="KW-0735">Signal-anchor</keyword>
<proteinExistence type="inferred from homology"/>
<accession>A0A3S5API4</accession>
<dbReference type="Proteomes" id="UP000784294">
    <property type="component" value="Unassembled WGS sequence"/>
</dbReference>
<comment type="catalytic activity">
    <reaction evidence="10 13">
        <text>3-O-(beta-D-galactosyl-(1-&gt;3)-beta-D-galactosyl-(1-&gt;4)-beta-D-xylosyl)-L-seryl-[protein] + UDP-alpha-D-glucuronate = 3-O-(beta-D-GlcA-(1-&gt;3)-beta-D-Gal-(1-&gt;3)-beta-D-Gal-(1-&gt;4)-beta-D-Xyl)-L-seryl-[protein] + UDP + H(+)</text>
        <dbReference type="Rhea" id="RHEA:24168"/>
        <dbReference type="Rhea" id="RHEA-COMP:12571"/>
        <dbReference type="Rhea" id="RHEA-COMP:12573"/>
        <dbReference type="ChEBI" id="CHEBI:15378"/>
        <dbReference type="ChEBI" id="CHEBI:58052"/>
        <dbReference type="ChEBI" id="CHEBI:58223"/>
        <dbReference type="ChEBI" id="CHEBI:132090"/>
        <dbReference type="ChEBI" id="CHEBI:132093"/>
        <dbReference type="EC" id="2.4.1.135"/>
    </reaction>
</comment>
<gene>
    <name evidence="14" type="ORF">PXEA_LOCUS15307</name>
</gene>
<dbReference type="GO" id="GO:0005975">
    <property type="term" value="P:carbohydrate metabolic process"/>
    <property type="evidence" value="ECO:0007669"/>
    <property type="project" value="TreeGrafter"/>
</dbReference>
<keyword evidence="7" id="KW-1133">Transmembrane helix</keyword>
<evidence type="ECO:0000256" key="1">
    <source>
        <dbReference type="ARBA" id="ARBA00004606"/>
    </source>
</evidence>
<reference evidence="14" key="1">
    <citation type="submission" date="2018-11" db="EMBL/GenBank/DDBJ databases">
        <authorList>
            <consortium name="Pathogen Informatics"/>
        </authorList>
    </citation>
    <scope>NUCLEOTIDE SEQUENCE</scope>
</reference>
<dbReference type="AlphaFoldDB" id="A0A3S5API4"/>
<evidence type="ECO:0000313" key="15">
    <source>
        <dbReference type="Proteomes" id="UP000784294"/>
    </source>
</evidence>
<sequence length="105" mass="11702">MRSTVIVSTWPVAWVGGLPWEGCYTLEGDRTTIAGMWTILPRTIPIDMAGFAIALNIILQKENAYFQSMWEPGHMETNFLTAIGLKDPKQMEPKANGCQEVNTLS</sequence>
<comment type="subcellular location">
    <subcellularLocation>
        <location evidence="13">Golgi apparatus membrane</location>
        <topology evidence="13">Single-pass type II membrane protein</topology>
    </subcellularLocation>
    <subcellularLocation>
        <location evidence="1">Membrane</location>
        <topology evidence="1">Single-pass type II membrane protein</topology>
    </subcellularLocation>
</comment>
<evidence type="ECO:0000256" key="9">
    <source>
        <dbReference type="ARBA" id="ARBA00023180"/>
    </source>
</evidence>
<evidence type="ECO:0000256" key="10">
    <source>
        <dbReference type="ARBA" id="ARBA00047979"/>
    </source>
</evidence>
<dbReference type="Gene3D" id="3.90.550.10">
    <property type="entry name" value="Spore Coat Polysaccharide Biosynthesis Protein SpsA, Chain A"/>
    <property type="match status" value="1"/>
</dbReference>
<name>A0A3S5API4_9PLAT</name>
<dbReference type="InterPro" id="IPR005027">
    <property type="entry name" value="Glyco_trans_43"/>
</dbReference>